<dbReference type="AlphaFoldDB" id="A0A072UCI9"/>
<evidence type="ECO:0000313" key="1">
    <source>
        <dbReference type="EMBL" id="KEH26773.1"/>
    </source>
</evidence>
<dbReference type="HOGENOM" id="CLU_2945236_0_0_1"/>
<proteinExistence type="predicted"/>
<dbReference type="EMBL" id="CM001222">
    <property type="protein sequence ID" value="KEH26773.1"/>
    <property type="molecule type" value="Genomic_DNA"/>
</dbReference>
<keyword evidence="3" id="KW-1185">Reference proteome</keyword>
<reference evidence="1 3" key="2">
    <citation type="journal article" date="2014" name="BMC Genomics">
        <title>An improved genome release (version Mt4.0) for the model legume Medicago truncatula.</title>
        <authorList>
            <person name="Tang H."/>
            <person name="Krishnakumar V."/>
            <person name="Bidwell S."/>
            <person name="Rosen B."/>
            <person name="Chan A."/>
            <person name="Zhou S."/>
            <person name="Gentzbittel L."/>
            <person name="Childs K.L."/>
            <person name="Yandell M."/>
            <person name="Gundlach H."/>
            <person name="Mayer K.F."/>
            <person name="Schwartz D.C."/>
            <person name="Town C.D."/>
        </authorList>
    </citation>
    <scope>GENOME REANNOTATION</scope>
    <source>
        <strain evidence="1">A17</strain>
        <strain evidence="2 3">cv. Jemalong A17</strain>
    </source>
</reference>
<accession>A0A072UCI9</accession>
<reference evidence="2" key="3">
    <citation type="submission" date="2015-04" db="UniProtKB">
        <authorList>
            <consortium name="EnsemblPlants"/>
        </authorList>
    </citation>
    <scope>IDENTIFICATION</scope>
    <source>
        <strain evidence="2">cv. Jemalong A17</strain>
    </source>
</reference>
<reference evidence="1 3" key="1">
    <citation type="journal article" date="2011" name="Nature">
        <title>The Medicago genome provides insight into the evolution of rhizobial symbioses.</title>
        <authorList>
            <person name="Young N.D."/>
            <person name="Debelle F."/>
            <person name="Oldroyd G.E."/>
            <person name="Geurts R."/>
            <person name="Cannon S.B."/>
            <person name="Udvardi M.K."/>
            <person name="Benedito V.A."/>
            <person name="Mayer K.F."/>
            <person name="Gouzy J."/>
            <person name="Schoof H."/>
            <person name="Van de Peer Y."/>
            <person name="Proost S."/>
            <person name="Cook D.R."/>
            <person name="Meyers B.C."/>
            <person name="Spannagl M."/>
            <person name="Cheung F."/>
            <person name="De Mita S."/>
            <person name="Krishnakumar V."/>
            <person name="Gundlach H."/>
            <person name="Zhou S."/>
            <person name="Mudge J."/>
            <person name="Bharti A.K."/>
            <person name="Murray J.D."/>
            <person name="Naoumkina M.A."/>
            <person name="Rosen B."/>
            <person name="Silverstein K.A."/>
            <person name="Tang H."/>
            <person name="Rombauts S."/>
            <person name="Zhao P.X."/>
            <person name="Zhou P."/>
            <person name="Barbe V."/>
            <person name="Bardou P."/>
            <person name="Bechner M."/>
            <person name="Bellec A."/>
            <person name="Berger A."/>
            <person name="Berges H."/>
            <person name="Bidwell S."/>
            <person name="Bisseling T."/>
            <person name="Choisne N."/>
            <person name="Couloux A."/>
            <person name="Denny R."/>
            <person name="Deshpande S."/>
            <person name="Dai X."/>
            <person name="Doyle J.J."/>
            <person name="Dudez A.M."/>
            <person name="Farmer A.D."/>
            <person name="Fouteau S."/>
            <person name="Franken C."/>
            <person name="Gibelin C."/>
            <person name="Gish J."/>
            <person name="Goldstein S."/>
            <person name="Gonzalez A.J."/>
            <person name="Green P.J."/>
            <person name="Hallab A."/>
            <person name="Hartog M."/>
            <person name="Hua A."/>
            <person name="Humphray S.J."/>
            <person name="Jeong D.H."/>
            <person name="Jing Y."/>
            <person name="Jocker A."/>
            <person name="Kenton S.M."/>
            <person name="Kim D.J."/>
            <person name="Klee K."/>
            <person name="Lai H."/>
            <person name="Lang C."/>
            <person name="Lin S."/>
            <person name="Macmil S.L."/>
            <person name="Magdelenat G."/>
            <person name="Matthews L."/>
            <person name="McCorrison J."/>
            <person name="Monaghan E.L."/>
            <person name="Mun J.H."/>
            <person name="Najar F.Z."/>
            <person name="Nicholson C."/>
            <person name="Noirot C."/>
            <person name="O'Bleness M."/>
            <person name="Paule C.R."/>
            <person name="Poulain J."/>
            <person name="Prion F."/>
            <person name="Qin B."/>
            <person name="Qu C."/>
            <person name="Retzel E.F."/>
            <person name="Riddle C."/>
            <person name="Sallet E."/>
            <person name="Samain S."/>
            <person name="Samson N."/>
            <person name="Sanders I."/>
            <person name="Saurat O."/>
            <person name="Scarpelli C."/>
            <person name="Schiex T."/>
            <person name="Segurens B."/>
            <person name="Severin A.J."/>
            <person name="Sherrier D.J."/>
            <person name="Shi R."/>
            <person name="Sims S."/>
            <person name="Singer S.R."/>
            <person name="Sinharoy S."/>
            <person name="Sterck L."/>
            <person name="Viollet A."/>
            <person name="Wang B.B."/>
            <person name="Wang K."/>
            <person name="Wang M."/>
            <person name="Wang X."/>
            <person name="Warfsmann J."/>
            <person name="Weissenbach J."/>
            <person name="White D.D."/>
            <person name="White J.D."/>
            <person name="Wiley G.B."/>
            <person name="Wincker P."/>
            <person name="Xing Y."/>
            <person name="Yang L."/>
            <person name="Yao Z."/>
            <person name="Ying F."/>
            <person name="Zhai J."/>
            <person name="Zhou L."/>
            <person name="Zuber A."/>
            <person name="Denarie J."/>
            <person name="Dixon R.A."/>
            <person name="May G.D."/>
            <person name="Schwartz D.C."/>
            <person name="Rogers J."/>
            <person name="Quetier F."/>
            <person name="Town C.D."/>
            <person name="Roe B.A."/>
        </authorList>
    </citation>
    <scope>NUCLEOTIDE SEQUENCE [LARGE SCALE GENOMIC DNA]</scope>
    <source>
        <strain evidence="1">A17</strain>
        <strain evidence="2 3">cv. Jemalong A17</strain>
    </source>
</reference>
<sequence length="60" mass="6819">MKLKSILNFDLHYITTEKGNSSHGELILIAHVTCYLDLEKSPTFNNRLLSELNTAKKQDA</sequence>
<dbReference type="Proteomes" id="UP000002051">
    <property type="component" value="Chromosome 6"/>
</dbReference>
<gene>
    <name evidence="1" type="ordered locus">MTR_6g072027</name>
</gene>
<dbReference type="EnsemblPlants" id="KEH26773">
    <property type="protein sequence ID" value="KEH26773"/>
    <property type="gene ID" value="MTR_6g072027"/>
</dbReference>
<evidence type="ECO:0000313" key="2">
    <source>
        <dbReference type="EnsemblPlants" id="KEH26773"/>
    </source>
</evidence>
<protein>
    <submittedName>
        <fullName evidence="1 2">Uncharacterized protein</fullName>
    </submittedName>
</protein>
<organism evidence="1 3">
    <name type="scientific">Medicago truncatula</name>
    <name type="common">Barrel medic</name>
    <name type="synonym">Medicago tribuloides</name>
    <dbReference type="NCBI Taxonomy" id="3880"/>
    <lineage>
        <taxon>Eukaryota</taxon>
        <taxon>Viridiplantae</taxon>
        <taxon>Streptophyta</taxon>
        <taxon>Embryophyta</taxon>
        <taxon>Tracheophyta</taxon>
        <taxon>Spermatophyta</taxon>
        <taxon>Magnoliopsida</taxon>
        <taxon>eudicotyledons</taxon>
        <taxon>Gunneridae</taxon>
        <taxon>Pentapetalae</taxon>
        <taxon>rosids</taxon>
        <taxon>fabids</taxon>
        <taxon>Fabales</taxon>
        <taxon>Fabaceae</taxon>
        <taxon>Papilionoideae</taxon>
        <taxon>50 kb inversion clade</taxon>
        <taxon>NPAAA clade</taxon>
        <taxon>Hologalegina</taxon>
        <taxon>IRL clade</taxon>
        <taxon>Trifolieae</taxon>
        <taxon>Medicago</taxon>
    </lineage>
</organism>
<name>A0A072UCI9_MEDTR</name>
<evidence type="ECO:0000313" key="3">
    <source>
        <dbReference type="Proteomes" id="UP000002051"/>
    </source>
</evidence>